<feature type="compositionally biased region" description="Basic and acidic residues" evidence="1">
    <location>
        <begin position="59"/>
        <end position="68"/>
    </location>
</feature>
<protein>
    <submittedName>
        <fullName evidence="2">Uncharacterized protein</fullName>
    </submittedName>
</protein>
<organism evidence="2 3">
    <name type="scientific">Cyphomyrmex costatus</name>
    <dbReference type="NCBI Taxonomy" id="456900"/>
    <lineage>
        <taxon>Eukaryota</taxon>
        <taxon>Metazoa</taxon>
        <taxon>Ecdysozoa</taxon>
        <taxon>Arthropoda</taxon>
        <taxon>Hexapoda</taxon>
        <taxon>Insecta</taxon>
        <taxon>Pterygota</taxon>
        <taxon>Neoptera</taxon>
        <taxon>Endopterygota</taxon>
        <taxon>Hymenoptera</taxon>
        <taxon>Apocrita</taxon>
        <taxon>Aculeata</taxon>
        <taxon>Formicoidea</taxon>
        <taxon>Formicidae</taxon>
        <taxon>Myrmicinae</taxon>
        <taxon>Cyphomyrmex</taxon>
    </lineage>
</organism>
<dbReference type="EMBL" id="KQ977580">
    <property type="protein sequence ID" value="KYN01787.1"/>
    <property type="molecule type" value="Genomic_DNA"/>
</dbReference>
<evidence type="ECO:0000313" key="3">
    <source>
        <dbReference type="Proteomes" id="UP000078542"/>
    </source>
</evidence>
<sequence>FEEEAKPYDVLVVSLNAASNRINVCVYTRLTFLYGKGEGICAHKVSENRRRAKSRQSRRKDNNTKDDY</sequence>
<name>A0A195CMU3_9HYME</name>
<feature type="non-terminal residue" evidence="2">
    <location>
        <position position="1"/>
    </location>
</feature>
<feature type="region of interest" description="Disordered" evidence="1">
    <location>
        <begin position="46"/>
        <end position="68"/>
    </location>
</feature>
<keyword evidence="3" id="KW-1185">Reference proteome</keyword>
<dbReference type="Proteomes" id="UP000078542">
    <property type="component" value="Unassembled WGS sequence"/>
</dbReference>
<proteinExistence type="predicted"/>
<reference evidence="2 3" key="1">
    <citation type="submission" date="2016-03" db="EMBL/GenBank/DDBJ databases">
        <title>Cyphomyrmex costatus WGS genome.</title>
        <authorList>
            <person name="Nygaard S."/>
            <person name="Hu H."/>
            <person name="Boomsma J."/>
            <person name="Zhang G."/>
        </authorList>
    </citation>
    <scope>NUCLEOTIDE SEQUENCE [LARGE SCALE GENOMIC DNA]</scope>
    <source>
        <strain evidence="2">MS0001</strain>
        <tissue evidence="2">Whole body</tissue>
    </source>
</reference>
<accession>A0A195CMU3</accession>
<dbReference type="AlphaFoldDB" id="A0A195CMU3"/>
<evidence type="ECO:0000313" key="2">
    <source>
        <dbReference type="EMBL" id="KYN01787.1"/>
    </source>
</evidence>
<evidence type="ECO:0000256" key="1">
    <source>
        <dbReference type="SAM" id="MobiDB-lite"/>
    </source>
</evidence>
<gene>
    <name evidence="2" type="ORF">ALC62_07467</name>
</gene>